<gene>
    <name evidence="2" type="ORF">BCR32DRAFT_285579</name>
</gene>
<sequence>MNNNTIEKENYNEIKHLLNIEENIDNNNDKKKIKLESKIHEEEIQYLKKNPLNLSKNISLLIKYNNNSTFYERYIKFVEIIDPIIFHTYSHQVSELTIISSELSNKLSQYIKEYPENVIFENNNNASKEYYPSLFIPFKDRNFYHVYILCLLAILKYHTKPISLYHFLKLYKKCNNKSNINLPKQLDIIELCLKYAYFQYIEYQIMFNNLYELFSLYLNQNTLSISDIKRILNQRNSYQTFSLSERQQIILLIKILYINLLGIKNEIQDELKQKIMNLLNEEDISDISHPLIFNDSIKDHNNLLINNEVNNISLFNTPTKKEMKNYLLVKRKQSISMNIDSSSFESEEENSPSKRYNLRRSSSVISIDSNSSNKSNKLIKVEENKNHYNLRSTSNASSPKVDNKSTSVNSSPTRNRTFSMTLRSQQKEEINKSSNRKPSSKSNESSSSMTLRSSKSSETVDNKSKKQLQQEHHYYTRSSRSSSVEISNETIKQKNRYSRRLKSPENLDKSPKRNHPYLTRSVSPIINELKTRKHHYLTRSVSPIIINEHNHKYMTRSSSSVEFSQLSDQDFQRKKRAKSTNKKISSDSSSDDNSDSSSDEGDNNNTIHKNKNEDIRKNRLLKELEIDMLNATNSDNESVNGERVLRSSNKKTRITYYGNGSNNVKFIPSNLENYNDITKYINDKENDMKNSRENKKLTNNKYRNKNSKDKHKHEYRTRHKRHNEKDDEDEDEDENEDDDDEEEEEEEEDNNDESESSDNSEHSNNNSDGKFFETDSESNVENSEVKRKRNKKETNKSKKIIDHMKNHVETIKKLIEERNQQLENLLLIEESCVETIVILKSLIGNYLI</sequence>
<dbReference type="STRING" id="1754192.A0A1Y1WJI9"/>
<feature type="compositionally biased region" description="Polar residues" evidence="1">
    <location>
        <begin position="557"/>
        <end position="569"/>
    </location>
</feature>
<keyword evidence="3" id="KW-1185">Reference proteome</keyword>
<proteinExistence type="predicted"/>
<feature type="compositionally biased region" description="Basic and acidic residues" evidence="1">
    <location>
        <begin position="458"/>
        <end position="474"/>
    </location>
</feature>
<protein>
    <submittedName>
        <fullName evidence="2">Uncharacterized protein</fullName>
    </submittedName>
</protein>
<accession>A0A1Y1WJI9</accession>
<feature type="compositionally biased region" description="Basic and acidic residues" evidence="1">
    <location>
        <begin position="502"/>
        <end position="511"/>
    </location>
</feature>
<feature type="region of interest" description="Disordered" evidence="1">
    <location>
        <begin position="367"/>
        <end position="521"/>
    </location>
</feature>
<comment type="caution">
    <text evidence="2">The sequence shown here is derived from an EMBL/GenBank/DDBJ whole genome shotgun (WGS) entry which is preliminary data.</text>
</comment>
<feature type="compositionally biased region" description="Acidic residues" evidence="1">
    <location>
        <begin position="726"/>
        <end position="758"/>
    </location>
</feature>
<feature type="compositionally biased region" description="Polar residues" evidence="1">
    <location>
        <begin position="387"/>
        <end position="424"/>
    </location>
</feature>
<feature type="compositionally biased region" description="Low complexity" evidence="1">
    <location>
        <begin position="367"/>
        <end position="378"/>
    </location>
</feature>
<feature type="region of interest" description="Disordered" evidence="1">
    <location>
        <begin position="557"/>
        <end position="611"/>
    </location>
</feature>
<evidence type="ECO:0000313" key="3">
    <source>
        <dbReference type="Proteomes" id="UP000193944"/>
    </source>
</evidence>
<feature type="compositionally biased region" description="Basic and acidic residues" evidence="1">
    <location>
        <begin position="685"/>
        <end position="696"/>
    </location>
</feature>
<evidence type="ECO:0000256" key="1">
    <source>
        <dbReference type="SAM" id="MobiDB-lite"/>
    </source>
</evidence>
<dbReference type="OrthoDB" id="2163140at2759"/>
<dbReference type="EMBL" id="MCFG01000384">
    <property type="protein sequence ID" value="ORX73498.1"/>
    <property type="molecule type" value="Genomic_DNA"/>
</dbReference>
<feature type="region of interest" description="Disordered" evidence="1">
    <location>
        <begin position="685"/>
        <end position="797"/>
    </location>
</feature>
<feature type="compositionally biased region" description="Low complexity" evidence="1">
    <location>
        <begin position="440"/>
        <end position="457"/>
    </location>
</feature>
<organism evidence="2 3">
    <name type="scientific">Anaeromyces robustus</name>
    <dbReference type="NCBI Taxonomy" id="1754192"/>
    <lineage>
        <taxon>Eukaryota</taxon>
        <taxon>Fungi</taxon>
        <taxon>Fungi incertae sedis</taxon>
        <taxon>Chytridiomycota</taxon>
        <taxon>Chytridiomycota incertae sedis</taxon>
        <taxon>Neocallimastigomycetes</taxon>
        <taxon>Neocallimastigales</taxon>
        <taxon>Neocallimastigaceae</taxon>
        <taxon>Anaeromyces</taxon>
    </lineage>
</organism>
<feature type="compositionally biased region" description="Acidic residues" evidence="1">
    <location>
        <begin position="589"/>
        <end position="602"/>
    </location>
</feature>
<name>A0A1Y1WJI9_9FUNG</name>
<dbReference type="Proteomes" id="UP000193944">
    <property type="component" value="Unassembled WGS sequence"/>
</dbReference>
<dbReference type="AlphaFoldDB" id="A0A1Y1WJI9"/>
<feature type="compositionally biased region" description="Basic residues" evidence="1">
    <location>
        <begin position="702"/>
        <end position="722"/>
    </location>
</feature>
<evidence type="ECO:0000313" key="2">
    <source>
        <dbReference type="EMBL" id="ORX73498.1"/>
    </source>
</evidence>
<reference evidence="2 3" key="1">
    <citation type="submission" date="2016-08" db="EMBL/GenBank/DDBJ databases">
        <title>A Parts List for Fungal Cellulosomes Revealed by Comparative Genomics.</title>
        <authorList>
            <consortium name="DOE Joint Genome Institute"/>
            <person name="Haitjema C.H."/>
            <person name="Gilmore S.P."/>
            <person name="Henske J.K."/>
            <person name="Solomon K.V."/>
            <person name="De Groot R."/>
            <person name="Kuo A."/>
            <person name="Mondo S.J."/>
            <person name="Salamov A.A."/>
            <person name="Labutti K."/>
            <person name="Zhao Z."/>
            <person name="Chiniquy J."/>
            <person name="Barry K."/>
            <person name="Brewer H.M."/>
            <person name="Purvine S.O."/>
            <person name="Wright A.T."/>
            <person name="Boxma B."/>
            <person name="Van Alen T."/>
            <person name="Hackstein J.H."/>
            <person name="Baker S.E."/>
            <person name="Grigoriev I.V."/>
            <person name="O'Malley M.A."/>
        </authorList>
    </citation>
    <scope>NUCLEOTIDE SEQUENCE [LARGE SCALE GENOMIC DNA]</scope>
    <source>
        <strain evidence="2 3">S4</strain>
    </source>
</reference>
<reference evidence="2 3" key="2">
    <citation type="submission" date="2016-08" db="EMBL/GenBank/DDBJ databases">
        <title>Pervasive Adenine N6-methylation of Active Genes in Fungi.</title>
        <authorList>
            <consortium name="DOE Joint Genome Institute"/>
            <person name="Mondo S.J."/>
            <person name="Dannebaum R.O."/>
            <person name="Kuo R.C."/>
            <person name="Labutti K."/>
            <person name="Haridas S."/>
            <person name="Kuo A."/>
            <person name="Salamov A."/>
            <person name="Ahrendt S.R."/>
            <person name="Lipzen A."/>
            <person name="Sullivan W."/>
            <person name="Andreopoulos W.B."/>
            <person name="Clum A."/>
            <person name="Lindquist E."/>
            <person name="Daum C."/>
            <person name="Ramamoorthy G.K."/>
            <person name="Gryganskyi A."/>
            <person name="Culley D."/>
            <person name="Magnuson J.K."/>
            <person name="James T.Y."/>
            <person name="O'Malley M.A."/>
            <person name="Stajich J.E."/>
            <person name="Spatafora J.W."/>
            <person name="Visel A."/>
            <person name="Grigoriev I.V."/>
        </authorList>
    </citation>
    <scope>NUCLEOTIDE SEQUENCE [LARGE SCALE GENOMIC DNA]</scope>
    <source>
        <strain evidence="2 3">S4</strain>
    </source>
</reference>